<dbReference type="Proteomes" id="UP001417504">
    <property type="component" value="Unassembled WGS sequence"/>
</dbReference>
<organism evidence="2 3">
    <name type="scientific">Stephania japonica</name>
    <dbReference type="NCBI Taxonomy" id="461633"/>
    <lineage>
        <taxon>Eukaryota</taxon>
        <taxon>Viridiplantae</taxon>
        <taxon>Streptophyta</taxon>
        <taxon>Embryophyta</taxon>
        <taxon>Tracheophyta</taxon>
        <taxon>Spermatophyta</taxon>
        <taxon>Magnoliopsida</taxon>
        <taxon>Ranunculales</taxon>
        <taxon>Menispermaceae</taxon>
        <taxon>Menispermoideae</taxon>
        <taxon>Cissampelideae</taxon>
        <taxon>Stephania</taxon>
    </lineage>
</organism>
<keyword evidence="3" id="KW-1185">Reference proteome</keyword>
<proteinExistence type="predicted"/>
<dbReference type="AlphaFoldDB" id="A0AAP0JPX9"/>
<evidence type="ECO:0000256" key="1">
    <source>
        <dbReference type="SAM" id="MobiDB-lite"/>
    </source>
</evidence>
<evidence type="ECO:0000313" key="3">
    <source>
        <dbReference type="Proteomes" id="UP001417504"/>
    </source>
</evidence>
<dbReference type="EMBL" id="JBBNAE010000003">
    <property type="protein sequence ID" value="KAK9136802.1"/>
    <property type="molecule type" value="Genomic_DNA"/>
</dbReference>
<sequence>MPPHAHLQHNTTTKHNTLLFTYLSFYKSFQFLYQISKPPQFPLPDSPKNVWRNNHRRPHLRNRSRCVTTSDTWPSDDDSLDQSDNFFDSEFLHYLNHNPIKEKGNREITGDALGFRSSSHGSR</sequence>
<feature type="region of interest" description="Disordered" evidence="1">
    <location>
        <begin position="103"/>
        <end position="123"/>
    </location>
</feature>
<gene>
    <name evidence="2" type="ORF">Sjap_007396</name>
</gene>
<protein>
    <submittedName>
        <fullName evidence="2">Uncharacterized protein</fullName>
    </submittedName>
</protein>
<name>A0AAP0JPX9_9MAGN</name>
<accession>A0AAP0JPX9</accession>
<comment type="caution">
    <text evidence="2">The sequence shown here is derived from an EMBL/GenBank/DDBJ whole genome shotgun (WGS) entry which is preliminary data.</text>
</comment>
<evidence type="ECO:0000313" key="2">
    <source>
        <dbReference type="EMBL" id="KAK9136802.1"/>
    </source>
</evidence>
<reference evidence="2 3" key="1">
    <citation type="submission" date="2024-01" db="EMBL/GenBank/DDBJ databases">
        <title>Genome assemblies of Stephania.</title>
        <authorList>
            <person name="Yang L."/>
        </authorList>
    </citation>
    <scope>NUCLEOTIDE SEQUENCE [LARGE SCALE GENOMIC DNA]</scope>
    <source>
        <strain evidence="2">QJT</strain>
        <tissue evidence="2">Leaf</tissue>
    </source>
</reference>